<dbReference type="InterPro" id="IPR006102">
    <property type="entry name" value="Ig-like_GH2"/>
</dbReference>
<dbReference type="Gene3D" id="2.60.120.260">
    <property type="entry name" value="Galactose-binding domain-like"/>
    <property type="match status" value="1"/>
</dbReference>
<dbReference type="InterPro" id="IPR023230">
    <property type="entry name" value="Glyco_hydro_2_CS"/>
</dbReference>
<dbReference type="SMART" id="SM01038">
    <property type="entry name" value="Bgal_small_N"/>
    <property type="match status" value="1"/>
</dbReference>
<dbReference type="InterPro" id="IPR011013">
    <property type="entry name" value="Gal_mutarotase_sf_dom"/>
</dbReference>
<reference evidence="9 10" key="1">
    <citation type="submission" date="2013-03" db="EMBL/GenBank/DDBJ databases">
        <title>The Genome Sequence of Enterococcus dispar ATCC_51266 (Illumina only assembly).</title>
        <authorList>
            <consortium name="The Broad Institute Genomics Platform"/>
            <consortium name="The Broad Institute Genome Sequencing Center for Infectious Disease"/>
            <person name="Earl A."/>
            <person name="Russ C."/>
            <person name="Gilmore M."/>
            <person name="Surin D."/>
            <person name="Walker B."/>
            <person name="Young S."/>
            <person name="Zeng Q."/>
            <person name="Gargeya S."/>
            <person name="Fitzgerald M."/>
            <person name="Haas B."/>
            <person name="Abouelleil A."/>
            <person name="Allen A.W."/>
            <person name="Alvarado L."/>
            <person name="Arachchi H.M."/>
            <person name="Berlin A.M."/>
            <person name="Chapman S.B."/>
            <person name="Gainer-Dewar J."/>
            <person name="Goldberg J."/>
            <person name="Griggs A."/>
            <person name="Gujja S."/>
            <person name="Hansen M."/>
            <person name="Howarth C."/>
            <person name="Imamovic A."/>
            <person name="Ireland A."/>
            <person name="Larimer J."/>
            <person name="McCowan C."/>
            <person name="Murphy C."/>
            <person name="Pearson M."/>
            <person name="Poon T.W."/>
            <person name="Priest M."/>
            <person name="Roberts A."/>
            <person name="Saif S."/>
            <person name="Shea T."/>
            <person name="Sisk P."/>
            <person name="Sykes S."/>
            <person name="Wortman J."/>
            <person name="Nusbaum C."/>
            <person name="Birren B."/>
        </authorList>
    </citation>
    <scope>NUCLEOTIDE SEQUENCE [LARGE SCALE GENOMIC DNA]</scope>
    <source>
        <strain evidence="9 10">ATCC 51266</strain>
    </source>
</reference>
<dbReference type="Pfam" id="PF00703">
    <property type="entry name" value="Glyco_hydro_2"/>
    <property type="match status" value="1"/>
</dbReference>
<dbReference type="PRINTS" id="PR00132">
    <property type="entry name" value="GLHYDRLASE2"/>
</dbReference>
<dbReference type="GO" id="GO:0009341">
    <property type="term" value="C:beta-galactosidase complex"/>
    <property type="evidence" value="ECO:0007669"/>
    <property type="project" value="InterPro"/>
</dbReference>
<evidence type="ECO:0000256" key="3">
    <source>
        <dbReference type="ARBA" id="ARBA00012756"/>
    </source>
</evidence>
<comment type="similarity">
    <text evidence="2 7">Belongs to the glycosyl hydrolase 2 family.</text>
</comment>
<dbReference type="STRING" id="44009.RV01_GL001298"/>
<dbReference type="PANTHER" id="PTHR46323">
    <property type="entry name" value="BETA-GALACTOSIDASE"/>
    <property type="match status" value="1"/>
</dbReference>
<dbReference type="PATRIC" id="fig|1139219.3.peg.1420"/>
<evidence type="ECO:0000256" key="4">
    <source>
        <dbReference type="ARBA" id="ARBA00022801"/>
    </source>
</evidence>
<dbReference type="InterPro" id="IPR017853">
    <property type="entry name" value="GH"/>
</dbReference>
<comment type="caution">
    <text evidence="9">The sequence shown here is derived from an EMBL/GenBank/DDBJ whole genome shotgun (WGS) entry which is preliminary data.</text>
</comment>
<dbReference type="InterPro" id="IPR006104">
    <property type="entry name" value="Glyco_hydro_2_N"/>
</dbReference>
<dbReference type="SUPFAM" id="SSF49785">
    <property type="entry name" value="Galactose-binding domain-like"/>
    <property type="match status" value="1"/>
</dbReference>
<dbReference type="EC" id="3.2.1.23" evidence="3 7"/>
<dbReference type="InterPro" id="IPR014718">
    <property type="entry name" value="GH-type_carb-bd"/>
</dbReference>
<evidence type="ECO:0000313" key="10">
    <source>
        <dbReference type="Proteomes" id="UP000014127"/>
    </source>
</evidence>
<dbReference type="SUPFAM" id="SSF74650">
    <property type="entry name" value="Galactose mutarotase-like"/>
    <property type="match status" value="1"/>
</dbReference>
<dbReference type="InterPro" id="IPR006101">
    <property type="entry name" value="Glyco_hydro_2"/>
</dbReference>
<evidence type="ECO:0000256" key="2">
    <source>
        <dbReference type="ARBA" id="ARBA00007401"/>
    </source>
</evidence>
<evidence type="ECO:0000256" key="5">
    <source>
        <dbReference type="ARBA" id="ARBA00023295"/>
    </source>
</evidence>
<evidence type="ECO:0000256" key="1">
    <source>
        <dbReference type="ARBA" id="ARBA00001412"/>
    </source>
</evidence>
<keyword evidence="10" id="KW-1185">Reference proteome</keyword>
<dbReference type="RefSeq" id="WP_016172631.1">
    <property type="nucleotide sequence ID" value="NZ_ASWK01000001.1"/>
</dbReference>
<dbReference type="PANTHER" id="PTHR46323:SF2">
    <property type="entry name" value="BETA-GALACTOSIDASE"/>
    <property type="match status" value="1"/>
</dbReference>
<dbReference type="Pfam" id="PF02836">
    <property type="entry name" value="Glyco_hydro_2_C"/>
    <property type="match status" value="1"/>
</dbReference>
<organism evidence="9 10">
    <name type="scientific">Enterococcus dispar ATCC 51266</name>
    <dbReference type="NCBI Taxonomy" id="1139219"/>
    <lineage>
        <taxon>Bacteria</taxon>
        <taxon>Bacillati</taxon>
        <taxon>Bacillota</taxon>
        <taxon>Bacilli</taxon>
        <taxon>Lactobacillales</taxon>
        <taxon>Enterococcaceae</taxon>
        <taxon>Enterococcus</taxon>
    </lineage>
</organism>
<dbReference type="Gene3D" id="3.20.20.80">
    <property type="entry name" value="Glycosidases"/>
    <property type="match status" value="1"/>
</dbReference>
<dbReference type="Pfam" id="PF02837">
    <property type="entry name" value="Glyco_hydro_2_N"/>
    <property type="match status" value="1"/>
</dbReference>
<dbReference type="OrthoDB" id="9762066at2"/>
<name>S0KMN2_9ENTE</name>
<feature type="domain" description="Beta galactosidase small chain/" evidence="8">
    <location>
        <begin position="721"/>
        <end position="989"/>
    </location>
</feature>
<protein>
    <recommendedName>
        <fullName evidence="3 7">Beta-galactosidase</fullName>
        <ecNumber evidence="3 7">3.2.1.23</ecNumber>
    </recommendedName>
    <alternativeName>
        <fullName evidence="6 7">Lactase</fullName>
    </alternativeName>
</protein>
<dbReference type="eggNOG" id="COG3250">
    <property type="taxonomic scope" value="Bacteria"/>
</dbReference>
<dbReference type="SUPFAM" id="SSF51445">
    <property type="entry name" value="(Trans)glycosidases"/>
    <property type="match status" value="1"/>
</dbReference>
<dbReference type="Pfam" id="PF02929">
    <property type="entry name" value="Bgal_small_N"/>
    <property type="match status" value="1"/>
</dbReference>
<comment type="catalytic activity">
    <reaction evidence="1 7">
        <text>Hydrolysis of terminal non-reducing beta-D-galactose residues in beta-D-galactosides.</text>
        <dbReference type="EC" id="3.2.1.23"/>
    </reaction>
</comment>
<dbReference type="InterPro" id="IPR008979">
    <property type="entry name" value="Galactose-bd-like_sf"/>
</dbReference>
<dbReference type="Gene3D" id="2.60.40.10">
    <property type="entry name" value="Immunoglobulins"/>
    <property type="match status" value="1"/>
</dbReference>
<dbReference type="SUPFAM" id="SSF49303">
    <property type="entry name" value="beta-Galactosidase/glucuronidase domain"/>
    <property type="match status" value="1"/>
</dbReference>
<evidence type="ECO:0000256" key="6">
    <source>
        <dbReference type="ARBA" id="ARBA00032230"/>
    </source>
</evidence>
<dbReference type="PROSITE" id="PS00719">
    <property type="entry name" value="GLYCOSYL_HYDROL_F2_1"/>
    <property type="match status" value="1"/>
</dbReference>
<evidence type="ECO:0000313" key="9">
    <source>
        <dbReference type="EMBL" id="EOT41288.1"/>
    </source>
</evidence>
<gene>
    <name evidence="9" type="ORF">OMK_01459</name>
</gene>
<accession>S0KMN2</accession>
<dbReference type="GO" id="GO:0005990">
    <property type="term" value="P:lactose catabolic process"/>
    <property type="evidence" value="ECO:0007669"/>
    <property type="project" value="TreeGrafter"/>
</dbReference>
<dbReference type="HOGENOM" id="CLU_002346_0_0_9"/>
<dbReference type="InterPro" id="IPR004199">
    <property type="entry name" value="B-gal_small/dom_5"/>
</dbReference>
<dbReference type="InterPro" id="IPR036156">
    <property type="entry name" value="Beta-gal/glucu_dom_sf"/>
</dbReference>
<keyword evidence="5 7" id="KW-0326">Glycosidase</keyword>
<dbReference type="InterPro" id="IPR050347">
    <property type="entry name" value="Bact_Beta-galactosidase"/>
</dbReference>
<evidence type="ECO:0000259" key="8">
    <source>
        <dbReference type="SMART" id="SM01038"/>
    </source>
</evidence>
<dbReference type="EMBL" id="AHYR01000005">
    <property type="protein sequence ID" value="EOT41288.1"/>
    <property type="molecule type" value="Genomic_DNA"/>
</dbReference>
<dbReference type="Gene3D" id="2.70.98.10">
    <property type="match status" value="1"/>
</dbReference>
<evidence type="ECO:0000256" key="7">
    <source>
        <dbReference type="RuleBase" id="RU361154"/>
    </source>
</evidence>
<dbReference type="GO" id="GO:0030246">
    <property type="term" value="F:carbohydrate binding"/>
    <property type="evidence" value="ECO:0007669"/>
    <property type="project" value="InterPro"/>
</dbReference>
<sequence length="994" mass="116560">MTKLQNYFEKFDPLHIGTLPQRSYFIPFQKEEAEEFKKDRKHSSQYIDLDGTWKFSYQPNIRTVDVEDWLNDSEKFEGDLKVPSVWQMNGYDQPQYTNVRYPIPYDPPYVPYENPGGIYRRTFTVGKTKENYYLNFEGVDACFYVYLNGEFVGFSQISHAQHEFDVTSFLKEGENELVVFVLKWCTATYFEDQDKFRTSGIFRDVYLLKRPKEHLTDYVFKEDVNVSEKKAAVKLEFKKTNPELPVKVTFLDGEGQKLFEEEITENSLEFNLKDIHLWSAEDPYLYQLYLETPEETFYKKVGFRTIEIKDRVFLFNGEPIKLHGVNHHDSDPKTGPVIDREDFLRDLKIMKDHNINVIRTAHYPKAPLFYEMCNELGFYVVSEADIETHGVVDLYGKGRNANYNMIADDPIYQEVILDRVAASMIPFLNETSIFMWSMGNESGYGVNFEKGLELAREIDDSRLLHYEAAFYADPNKEHDYSNLDVHSRMYPTFKEIEDYFEDYDKPYMLCEYAHAMGNSPGDILDYDYYFQKEPSFMGVFIWEWTDHALDFGDGKLLYGGDSGERYHDGNFCVDGLVSPNRDIKSGLLEFRQVYRPLRLLETDRNKNRLLMKNMLGFLDAKDSIHVAYAIYDQEKAVKEGQLDLPEIKPGEEVWVGFPELEELNAETGYVHFDYYKDSMGEEVFCGMDSYVPEEFAWVLKDFAETSASSKLEYEETETEYQVQTDRLSFAIGKHTGMLHQLADKKGGFLEKAADLVVFRAPTDNDRKIKLEWEEAGVFDYETRVYTSSVKEEENSLSFTFEMALLPVYREKIVSLTLTWTIKREEELSCFMHVEKNPYVPSLPRFGVRFPLKTSFDEVRYFGYGPYENYQDKHQASRLGSYEQTIQELYENYLQPQEHGERSFCNLVEVEDKTHRLRAQADHDFGFNFSLYSIEELREKKHSYELTENDSHDLIIDYKQAGIGSNSCGPELSEQYCISERNWEWGFTVSFPSEK</sequence>
<dbReference type="AlphaFoldDB" id="S0KMN2"/>
<dbReference type="InterPro" id="IPR013783">
    <property type="entry name" value="Ig-like_fold"/>
</dbReference>
<dbReference type="Proteomes" id="UP000014127">
    <property type="component" value="Unassembled WGS sequence"/>
</dbReference>
<dbReference type="GO" id="GO:0004565">
    <property type="term" value="F:beta-galactosidase activity"/>
    <property type="evidence" value="ECO:0007669"/>
    <property type="project" value="UniProtKB-EC"/>
</dbReference>
<dbReference type="InterPro" id="IPR006103">
    <property type="entry name" value="Glyco_hydro_2_cat"/>
</dbReference>
<proteinExistence type="inferred from homology"/>
<keyword evidence="4 7" id="KW-0378">Hydrolase</keyword>